<feature type="compositionally biased region" description="Polar residues" evidence="1">
    <location>
        <begin position="115"/>
        <end position="127"/>
    </location>
</feature>
<accession>A0AAV7W4H8</accession>
<evidence type="ECO:0000313" key="3">
    <source>
        <dbReference type="Proteomes" id="UP001066276"/>
    </source>
</evidence>
<proteinExistence type="predicted"/>
<feature type="region of interest" description="Disordered" evidence="1">
    <location>
        <begin position="55"/>
        <end position="207"/>
    </location>
</feature>
<keyword evidence="3" id="KW-1185">Reference proteome</keyword>
<gene>
    <name evidence="2" type="ORF">NDU88_003266</name>
</gene>
<dbReference type="AlphaFoldDB" id="A0AAV7W4H8"/>
<evidence type="ECO:0000313" key="2">
    <source>
        <dbReference type="EMBL" id="KAJ1207876.1"/>
    </source>
</evidence>
<dbReference type="EMBL" id="JANPWB010000002">
    <property type="protein sequence ID" value="KAJ1207876.1"/>
    <property type="molecule type" value="Genomic_DNA"/>
</dbReference>
<feature type="compositionally biased region" description="Basic and acidic residues" evidence="1">
    <location>
        <begin position="91"/>
        <end position="106"/>
    </location>
</feature>
<protein>
    <submittedName>
        <fullName evidence="2">Uncharacterized protein</fullName>
    </submittedName>
</protein>
<organism evidence="2 3">
    <name type="scientific">Pleurodeles waltl</name>
    <name type="common">Iberian ribbed newt</name>
    <dbReference type="NCBI Taxonomy" id="8319"/>
    <lineage>
        <taxon>Eukaryota</taxon>
        <taxon>Metazoa</taxon>
        <taxon>Chordata</taxon>
        <taxon>Craniata</taxon>
        <taxon>Vertebrata</taxon>
        <taxon>Euteleostomi</taxon>
        <taxon>Amphibia</taxon>
        <taxon>Batrachia</taxon>
        <taxon>Caudata</taxon>
        <taxon>Salamandroidea</taxon>
        <taxon>Salamandridae</taxon>
        <taxon>Pleurodelinae</taxon>
        <taxon>Pleurodeles</taxon>
    </lineage>
</organism>
<evidence type="ECO:0000256" key="1">
    <source>
        <dbReference type="SAM" id="MobiDB-lite"/>
    </source>
</evidence>
<reference evidence="2" key="1">
    <citation type="journal article" date="2022" name="bioRxiv">
        <title>Sequencing and chromosome-scale assembly of the giantPleurodeles waltlgenome.</title>
        <authorList>
            <person name="Brown T."/>
            <person name="Elewa A."/>
            <person name="Iarovenko S."/>
            <person name="Subramanian E."/>
            <person name="Araus A.J."/>
            <person name="Petzold A."/>
            <person name="Susuki M."/>
            <person name="Suzuki K.-i.T."/>
            <person name="Hayashi T."/>
            <person name="Toyoda A."/>
            <person name="Oliveira C."/>
            <person name="Osipova E."/>
            <person name="Leigh N.D."/>
            <person name="Simon A."/>
            <person name="Yun M.H."/>
        </authorList>
    </citation>
    <scope>NUCLEOTIDE SEQUENCE</scope>
    <source>
        <strain evidence="2">20211129_DDA</strain>
        <tissue evidence="2">Liver</tissue>
    </source>
</reference>
<name>A0AAV7W4H8_PLEWA</name>
<comment type="caution">
    <text evidence="2">The sequence shown here is derived from an EMBL/GenBank/DDBJ whole genome shotgun (WGS) entry which is preliminary data.</text>
</comment>
<sequence length="207" mass="22357">MAREPLLPTIGSVFHYSQILILQSLCDGPAQCDPFTNPTCEYPIPNAEATNQESLLAAEEEPGSCCAGRREGKKLAVGRRASHIGGMRSSSVEREGGDKRKSRGEEESNGGPKTPASQEAQSKSTGHASGEEWQPHVHLGSRLREQGWLGGENGKERHRERGRRGMGKGGNRAGKINKKGGKTDTNIQGKEKGRVNYAAPANSREEK</sequence>
<dbReference type="Proteomes" id="UP001066276">
    <property type="component" value="Chromosome 1_2"/>
</dbReference>